<dbReference type="Proteomes" id="UP000316855">
    <property type="component" value="Chromosome"/>
</dbReference>
<dbReference type="KEGG" id="gax:Pan161_31650"/>
<dbReference type="AlphaFoldDB" id="A0A517VEV6"/>
<gene>
    <name evidence="1" type="ORF">Pan161_31650</name>
</gene>
<keyword evidence="2" id="KW-1185">Reference proteome</keyword>
<evidence type="ECO:0000313" key="1">
    <source>
        <dbReference type="EMBL" id="QDT91507.1"/>
    </source>
</evidence>
<dbReference type="EMBL" id="CP036343">
    <property type="protein sequence ID" value="QDT91507.1"/>
    <property type="molecule type" value="Genomic_DNA"/>
</dbReference>
<evidence type="ECO:0000313" key="2">
    <source>
        <dbReference type="Proteomes" id="UP000316855"/>
    </source>
</evidence>
<organism evidence="1 2">
    <name type="scientific">Gimesia algae</name>
    <dbReference type="NCBI Taxonomy" id="2527971"/>
    <lineage>
        <taxon>Bacteria</taxon>
        <taxon>Pseudomonadati</taxon>
        <taxon>Planctomycetota</taxon>
        <taxon>Planctomycetia</taxon>
        <taxon>Planctomycetales</taxon>
        <taxon>Planctomycetaceae</taxon>
        <taxon>Gimesia</taxon>
    </lineage>
</organism>
<reference evidence="1 2" key="1">
    <citation type="submission" date="2019-02" db="EMBL/GenBank/DDBJ databases">
        <title>Deep-cultivation of Planctomycetes and their phenomic and genomic characterization uncovers novel biology.</title>
        <authorList>
            <person name="Wiegand S."/>
            <person name="Jogler M."/>
            <person name="Boedeker C."/>
            <person name="Pinto D."/>
            <person name="Vollmers J."/>
            <person name="Rivas-Marin E."/>
            <person name="Kohn T."/>
            <person name="Peeters S.H."/>
            <person name="Heuer A."/>
            <person name="Rast P."/>
            <person name="Oberbeckmann S."/>
            <person name="Bunk B."/>
            <person name="Jeske O."/>
            <person name="Meyerdierks A."/>
            <person name="Storesund J.E."/>
            <person name="Kallscheuer N."/>
            <person name="Luecker S."/>
            <person name="Lage O.M."/>
            <person name="Pohl T."/>
            <person name="Merkel B.J."/>
            <person name="Hornburger P."/>
            <person name="Mueller R.-W."/>
            <person name="Bruemmer F."/>
            <person name="Labrenz M."/>
            <person name="Spormann A.M."/>
            <person name="Op den Camp H."/>
            <person name="Overmann J."/>
            <person name="Amann R."/>
            <person name="Jetten M.S.M."/>
            <person name="Mascher T."/>
            <person name="Medema M.H."/>
            <person name="Devos D.P."/>
            <person name="Kaster A.-K."/>
            <person name="Ovreas L."/>
            <person name="Rohde M."/>
            <person name="Galperin M.Y."/>
            <person name="Jogler C."/>
        </authorList>
    </citation>
    <scope>NUCLEOTIDE SEQUENCE [LARGE SCALE GENOMIC DNA]</scope>
    <source>
        <strain evidence="1 2">Pan161</strain>
    </source>
</reference>
<sequence length="75" mass="9043">MQIRICDICYHENRTLVELKSYQRVKGHPELRLDLCEAHSETYQPKTLVEHMQFVYKLDGIELDEHQARKMLSQR</sequence>
<proteinExistence type="predicted"/>
<protein>
    <submittedName>
        <fullName evidence="1">Uncharacterized protein</fullName>
    </submittedName>
</protein>
<accession>A0A517VEV6</accession>
<name>A0A517VEV6_9PLAN</name>